<dbReference type="SUPFAM" id="SSF117023">
    <property type="entry name" value="DNA primase DnaG, C-terminal domain"/>
    <property type="match status" value="1"/>
</dbReference>
<evidence type="ECO:0000256" key="2">
    <source>
        <dbReference type="ARBA" id="ARBA00022515"/>
    </source>
</evidence>
<evidence type="ECO:0000256" key="13">
    <source>
        <dbReference type="PIRNR" id="PIRNR002811"/>
    </source>
</evidence>
<evidence type="ECO:0000256" key="10">
    <source>
        <dbReference type="ARBA" id="ARBA00023125"/>
    </source>
</evidence>
<keyword evidence="16" id="KW-1185">Reference proteome</keyword>
<comment type="similarity">
    <text evidence="12 13">Belongs to the DnaG primase family.</text>
</comment>
<dbReference type="CDD" id="cd03364">
    <property type="entry name" value="TOPRIM_DnaG_primases"/>
    <property type="match status" value="1"/>
</dbReference>
<keyword evidence="8 12" id="KW-0862">Zinc</keyword>
<dbReference type="InterPro" id="IPR050219">
    <property type="entry name" value="DnaG_primase"/>
</dbReference>
<dbReference type="SUPFAM" id="SSF56731">
    <property type="entry name" value="DNA primase core"/>
    <property type="match status" value="1"/>
</dbReference>
<comment type="domain">
    <text evidence="12">Contains an N-terminal zinc-binding domain, a central core domain that contains the primase activity, and a C-terminal DnaB-binding domain.</text>
</comment>
<evidence type="ECO:0000256" key="5">
    <source>
        <dbReference type="ARBA" id="ARBA00022705"/>
    </source>
</evidence>
<dbReference type="InterPro" id="IPR036977">
    <property type="entry name" value="DNA_primase_Znf_CHC2"/>
</dbReference>
<dbReference type="Pfam" id="PF08275">
    <property type="entry name" value="DNAG_N"/>
    <property type="match status" value="1"/>
</dbReference>
<dbReference type="Gene3D" id="3.90.980.10">
    <property type="entry name" value="DNA primase, catalytic core, N-terminal domain"/>
    <property type="match status" value="1"/>
</dbReference>
<dbReference type="HAMAP" id="MF_00974">
    <property type="entry name" value="DNA_primase_DnaG"/>
    <property type="match status" value="1"/>
</dbReference>
<dbReference type="InterPro" id="IPR019475">
    <property type="entry name" value="DNA_primase_DnaB-bd"/>
</dbReference>
<dbReference type="InterPro" id="IPR006171">
    <property type="entry name" value="TOPRIM_dom"/>
</dbReference>
<evidence type="ECO:0000256" key="8">
    <source>
        <dbReference type="ARBA" id="ARBA00022833"/>
    </source>
</evidence>
<evidence type="ECO:0000313" key="16">
    <source>
        <dbReference type="Proteomes" id="UP001465153"/>
    </source>
</evidence>
<dbReference type="Pfam" id="PF13155">
    <property type="entry name" value="Toprim_2"/>
    <property type="match status" value="1"/>
</dbReference>
<dbReference type="Gene3D" id="1.10.860.10">
    <property type="entry name" value="DNAb Helicase, Chain A"/>
    <property type="match status" value="1"/>
</dbReference>
<dbReference type="Gene3D" id="3.90.580.10">
    <property type="entry name" value="Zinc finger, CHC2-type domain"/>
    <property type="match status" value="1"/>
</dbReference>
<name>A0ABQ0A559_9GAMM</name>
<feature type="domain" description="Toprim" evidence="14">
    <location>
        <begin position="273"/>
        <end position="355"/>
    </location>
</feature>
<dbReference type="InterPro" id="IPR030846">
    <property type="entry name" value="DnaG_bac"/>
</dbReference>
<protein>
    <recommendedName>
        <fullName evidence="12 13">DNA primase</fullName>
        <ecNumber evidence="12">2.7.7.101</ecNumber>
    </recommendedName>
</protein>
<keyword evidence="11 12" id="KW-0804">Transcription</keyword>
<keyword evidence="5 12" id="KW-0235">DNA replication</keyword>
<dbReference type="Gene3D" id="1.20.50.20">
    <property type="entry name" value="DnaG, RNA polymerase domain, helical bundle"/>
    <property type="match status" value="1"/>
</dbReference>
<dbReference type="PIRSF" id="PIRSF002811">
    <property type="entry name" value="DnaG"/>
    <property type="match status" value="1"/>
</dbReference>
<comment type="cofactor">
    <cofactor evidence="12 13">
        <name>Zn(2+)</name>
        <dbReference type="ChEBI" id="CHEBI:29105"/>
    </cofactor>
    <text evidence="12 13">Binds 1 zinc ion per monomer.</text>
</comment>
<evidence type="ECO:0000256" key="6">
    <source>
        <dbReference type="ARBA" id="ARBA00022723"/>
    </source>
</evidence>
<evidence type="ECO:0000256" key="4">
    <source>
        <dbReference type="ARBA" id="ARBA00022695"/>
    </source>
</evidence>
<dbReference type="Pfam" id="PF10410">
    <property type="entry name" value="DnaB_bind"/>
    <property type="match status" value="1"/>
</dbReference>
<dbReference type="PANTHER" id="PTHR30313">
    <property type="entry name" value="DNA PRIMASE"/>
    <property type="match status" value="1"/>
</dbReference>
<dbReference type="InterPro" id="IPR002694">
    <property type="entry name" value="Znf_CHC2"/>
</dbReference>
<dbReference type="NCBIfam" id="TIGR01391">
    <property type="entry name" value="dnaG"/>
    <property type="match status" value="1"/>
</dbReference>
<keyword evidence="4 12" id="KW-0548">Nucleotidyltransferase</keyword>
<dbReference type="Pfam" id="PF01807">
    <property type="entry name" value="Zn_ribbon_DnaG"/>
    <property type="match status" value="1"/>
</dbReference>
<evidence type="ECO:0000259" key="14">
    <source>
        <dbReference type="PROSITE" id="PS50880"/>
    </source>
</evidence>
<keyword evidence="3 12" id="KW-0808">Transferase</keyword>
<keyword evidence="7 12" id="KW-0863">Zinc-finger</keyword>
<dbReference type="SMART" id="SM00493">
    <property type="entry name" value="TOPRIM"/>
    <property type="match status" value="1"/>
</dbReference>
<dbReference type="InterPro" id="IPR006295">
    <property type="entry name" value="DNA_primase_DnaG"/>
</dbReference>
<evidence type="ECO:0000256" key="3">
    <source>
        <dbReference type="ARBA" id="ARBA00022679"/>
    </source>
</evidence>
<dbReference type="SMART" id="SM00400">
    <property type="entry name" value="ZnF_CHCC"/>
    <property type="match status" value="1"/>
</dbReference>
<accession>A0ABQ0A559</accession>
<dbReference type="Proteomes" id="UP001465153">
    <property type="component" value="Unassembled WGS sequence"/>
</dbReference>
<dbReference type="SUPFAM" id="SSF57783">
    <property type="entry name" value="Zinc beta-ribbon"/>
    <property type="match status" value="1"/>
</dbReference>
<keyword evidence="10 12" id="KW-0238">DNA-binding</keyword>
<gene>
    <name evidence="12" type="primary">dnaG</name>
    <name evidence="15" type="ORF">NBRC116591_05960</name>
</gene>
<reference evidence="15 16" key="1">
    <citation type="submission" date="2024-04" db="EMBL/GenBank/DDBJ databases">
        <title>Draft genome sequence of Sessilibacter corallicola NBRC 116591.</title>
        <authorList>
            <person name="Miyakawa T."/>
            <person name="Kusuya Y."/>
            <person name="Miura T."/>
        </authorList>
    </citation>
    <scope>NUCLEOTIDE SEQUENCE [LARGE SCALE GENOMIC DNA]</scope>
    <source>
        <strain evidence="15 16">KU-00831-HH</strain>
    </source>
</reference>
<dbReference type="EC" id="2.7.7.101" evidence="12"/>
<dbReference type="InterPro" id="IPR016136">
    <property type="entry name" value="DNA_helicase_N/primase_C"/>
</dbReference>
<dbReference type="InterPro" id="IPR013264">
    <property type="entry name" value="DNAG_N"/>
</dbReference>
<keyword evidence="9" id="KW-0460">Magnesium</keyword>
<comment type="caution">
    <text evidence="15">The sequence shown here is derived from an EMBL/GenBank/DDBJ whole genome shotgun (WGS) entry which is preliminary data.</text>
</comment>
<comment type="catalytic activity">
    <reaction evidence="12">
        <text>ssDNA + n NTP = ssDNA/pppN(pN)n-1 hybrid + (n-1) diphosphate.</text>
        <dbReference type="EC" id="2.7.7.101"/>
    </reaction>
</comment>
<organism evidence="15 16">
    <name type="scientific">Sessilibacter corallicola</name>
    <dbReference type="NCBI Taxonomy" id="2904075"/>
    <lineage>
        <taxon>Bacteria</taxon>
        <taxon>Pseudomonadati</taxon>
        <taxon>Pseudomonadota</taxon>
        <taxon>Gammaproteobacteria</taxon>
        <taxon>Cellvibrionales</taxon>
        <taxon>Cellvibrionaceae</taxon>
        <taxon>Sessilibacter</taxon>
    </lineage>
</organism>
<evidence type="ECO:0000256" key="7">
    <source>
        <dbReference type="ARBA" id="ARBA00022771"/>
    </source>
</evidence>
<evidence type="ECO:0000256" key="12">
    <source>
        <dbReference type="HAMAP-Rule" id="MF_00974"/>
    </source>
</evidence>
<evidence type="ECO:0000313" key="15">
    <source>
        <dbReference type="EMBL" id="GAA6166786.1"/>
    </source>
</evidence>
<dbReference type="InterPro" id="IPR034151">
    <property type="entry name" value="TOPRIM_DnaG_bac"/>
</dbReference>
<proteinExistence type="inferred from homology"/>
<evidence type="ECO:0000256" key="11">
    <source>
        <dbReference type="ARBA" id="ARBA00023163"/>
    </source>
</evidence>
<evidence type="ECO:0000256" key="9">
    <source>
        <dbReference type="ARBA" id="ARBA00022842"/>
    </source>
</evidence>
<comment type="function">
    <text evidence="12 13">RNA polymerase that catalyzes the synthesis of short RNA molecules used as primers for DNA polymerase during DNA replication.</text>
</comment>
<keyword evidence="6 12" id="KW-0479">Metal-binding</keyword>
<dbReference type="PROSITE" id="PS50880">
    <property type="entry name" value="TOPRIM"/>
    <property type="match status" value="1"/>
</dbReference>
<keyword evidence="2 12" id="KW-0639">Primosome</keyword>
<sequence>MGERIPQAFIDDLLDRLDIVDIVDSRVKLKRAGKNYQACCPFHDEKTPSFSVSPEKQFYYCFGCGASGNALGFVMDYDRVSFRDAVESLARTAGVSIPETKERSSQAIAADKKRKQIFQLLTQATAFYQQQLRKHESRIEAARYLTKRGLSADIVKNYQLGLAPPGWDLLINHLIEANSSLSEDSVKKLAIEAGLLVENPENQRRYDRFRNRIMFPILDVRNRVIGFGGRVLGNSEDNKKQPKYLNSPETPVFHKGKELYGLTYAKKIFSQIPQLLVVEGYMDVVSLAQFDIHYAVATLGTACGQDHLELAFKHTQEVIFCFDGDKAGRNAAKRALENCLPTMQDGRQVKFLFLPEGEDPDTLVRQIGKDSFEQMIGKAVPLEEYLFDSVAENMNLATMEGRASLSKKVAPLINLLPKGIYRELMFSNLARRTELDLETLRELMTETPDLTPQAEDSTAAEMPQHIEFAPDDVHAIYEQIEREDEPPYYTQNPVEQAPTQTVTDHSGEIDITPEKRLTMLLVQTPSIAEIDRDLSVLRGSKNEDIKRFLEIYELLKQRPNYKSKHQIVGSRLHTHGNNDIDQISEILKRDHLAECQERIDYDPISEFEHCLQQVQTKIKKLNTNNELKSLSTVKGAGSDAEKEKARQLILKRQQELNINTDKH</sequence>
<comment type="subunit">
    <text evidence="12">Monomer. Interacts with DnaB.</text>
</comment>
<dbReference type="EMBL" id="BAABWN010000002">
    <property type="protein sequence ID" value="GAA6166786.1"/>
    <property type="molecule type" value="Genomic_DNA"/>
</dbReference>
<keyword evidence="1 12" id="KW-0240">DNA-directed RNA polymerase</keyword>
<feature type="zinc finger region" description="CHC2-type" evidence="12">
    <location>
        <begin position="40"/>
        <end position="64"/>
    </location>
</feature>
<evidence type="ECO:0000256" key="1">
    <source>
        <dbReference type="ARBA" id="ARBA00022478"/>
    </source>
</evidence>
<dbReference type="RefSeq" id="WP_353301629.1">
    <property type="nucleotide sequence ID" value="NZ_BAABWN010000002.1"/>
</dbReference>
<dbReference type="Gene3D" id="3.40.1360.10">
    <property type="match status" value="1"/>
</dbReference>
<dbReference type="InterPro" id="IPR037068">
    <property type="entry name" value="DNA_primase_core_N_sf"/>
</dbReference>
<dbReference type="PANTHER" id="PTHR30313:SF2">
    <property type="entry name" value="DNA PRIMASE"/>
    <property type="match status" value="1"/>
</dbReference>